<dbReference type="SMR" id="I3NN53"/>
<dbReference type="PANTHER" id="PTHR34070:SF1">
    <property type="entry name" value="DNA ALKYLATION REPAIR PROTEIN"/>
    <property type="match status" value="1"/>
</dbReference>
<dbReference type="EMBL" id="JF429418">
    <property type="protein sequence ID" value="ADZ13541.1"/>
    <property type="molecule type" value="Genomic_DNA"/>
</dbReference>
<dbReference type="AlphaFoldDB" id="I3NN53"/>
<accession>I3NN53</accession>
<sequence>MDAETTHLVAELTAGLRAAGDPQTAEGAKQYLKSDLLHYGVRLPVIRKLVADAVRANGRLAHPQLVACTRALWRPEVHESRIAASILLERHVHVLRREDTALLEELLRDSRTWALVDLLAGSVAGRLLLREPAVVDVYRRWAAEEHQWIRRSGVLAFLVPVGDEEGFSRYWPVFTEIGDPLLEDPRFFVRKALGWVLRQASKKHPAEVYAWFRPRADRSSGVTVREAVRYLGAEQREAVLAAYRHGDESPP</sequence>
<dbReference type="PANTHER" id="PTHR34070">
    <property type="entry name" value="ARMADILLO-TYPE FOLD"/>
    <property type="match status" value="1"/>
</dbReference>
<dbReference type="InterPro" id="IPR016024">
    <property type="entry name" value="ARM-type_fold"/>
</dbReference>
<dbReference type="Gene3D" id="1.25.10.90">
    <property type="match status" value="1"/>
</dbReference>
<reference evidence="1" key="1">
    <citation type="journal article" date="2012" name="J. Am. Chem. Soc.">
        <title>Characterization of yatakemycin gene cluster revealing a radical S-adenosylmethionine dependent methyltransferase and highlighting spirocyclopropane biosynthesis.</title>
        <authorList>
            <person name="Huang W."/>
            <person name="Xu H."/>
            <person name="Li Y."/>
            <person name="Zhang F."/>
            <person name="Chen X.Y."/>
            <person name="He Q.L."/>
            <person name="Igarashi Y."/>
            <person name="Tang G.L."/>
        </authorList>
    </citation>
    <scope>NUCLEOTIDE SEQUENCE</scope>
    <source>
        <strain evidence="1">TP-A2060</strain>
    </source>
</reference>
<dbReference type="InterPro" id="IPR014825">
    <property type="entry name" value="DNA_alkylation"/>
</dbReference>
<evidence type="ECO:0000313" key="1">
    <source>
        <dbReference type="EMBL" id="ADZ13541.1"/>
    </source>
</evidence>
<proteinExistence type="predicted"/>
<dbReference type="Pfam" id="PF08713">
    <property type="entry name" value="DNA_alkylation"/>
    <property type="match status" value="1"/>
</dbReference>
<name>I3NN53_9ACTN</name>
<dbReference type="SUPFAM" id="SSF48371">
    <property type="entry name" value="ARM repeat"/>
    <property type="match status" value="1"/>
</dbReference>
<protein>
    <submittedName>
        <fullName evidence="1">YtkR2</fullName>
    </submittedName>
</protein>
<organism evidence="1">
    <name type="scientific">Streptomyces sp. TP-A2060</name>
    <dbReference type="NCBI Taxonomy" id="991125"/>
    <lineage>
        <taxon>Bacteria</taxon>
        <taxon>Bacillati</taxon>
        <taxon>Actinomycetota</taxon>
        <taxon>Actinomycetes</taxon>
        <taxon>Kitasatosporales</taxon>
        <taxon>Streptomycetaceae</taxon>
        <taxon>Streptomyces</taxon>
    </lineage>
</organism>